<feature type="compositionally biased region" description="Basic and acidic residues" evidence="1">
    <location>
        <begin position="13"/>
        <end position="30"/>
    </location>
</feature>
<dbReference type="OrthoDB" id="1108608at2759"/>
<dbReference type="Proteomes" id="UP000467841">
    <property type="component" value="Unassembled WGS sequence"/>
</dbReference>
<gene>
    <name evidence="3" type="ORF">MERR_LOCUS1445</name>
</gene>
<dbReference type="PROSITE" id="PS50181">
    <property type="entry name" value="FBOX"/>
    <property type="match status" value="1"/>
</dbReference>
<dbReference type="EMBL" id="CACVBM020000099">
    <property type="protein sequence ID" value="CAA7014211.1"/>
    <property type="molecule type" value="Genomic_DNA"/>
</dbReference>
<organism evidence="3 4">
    <name type="scientific">Microthlaspi erraticum</name>
    <dbReference type="NCBI Taxonomy" id="1685480"/>
    <lineage>
        <taxon>Eukaryota</taxon>
        <taxon>Viridiplantae</taxon>
        <taxon>Streptophyta</taxon>
        <taxon>Embryophyta</taxon>
        <taxon>Tracheophyta</taxon>
        <taxon>Spermatophyta</taxon>
        <taxon>Magnoliopsida</taxon>
        <taxon>eudicotyledons</taxon>
        <taxon>Gunneridae</taxon>
        <taxon>Pentapetalae</taxon>
        <taxon>rosids</taxon>
        <taxon>malvids</taxon>
        <taxon>Brassicales</taxon>
        <taxon>Brassicaceae</taxon>
        <taxon>Coluteocarpeae</taxon>
        <taxon>Microthlaspi</taxon>
    </lineage>
</organism>
<evidence type="ECO:0000313" key="3">
    <source>
        <dbReference type="EMBL" id="CAA7014211.1"/>
    </source>
</evidence>
<dbReference type="InterPro" id="IPR036047">
    <property type="entry name" value="F-box-like_dom_sf"/>
</dbReference>
<protein>
    <recommendedName>
        <fullName evidence="2">F-box domain-containing protein</fullName>
    </recommendedName>
</protein>
<keyword evidence="4" id="KW-1185">Reference proteome</keyword>
<dbReference type="Gene3D" id="1.20.1280.50">
    <property type="match status" value="1"/>
</dbReference>
<evidence type="ECO:0000313" key="4">
    <source>
        <dbReference type="Proteomes" id="UP000467841"/>
    </source>
</evidence>
<feature type="compositionally biased region" description="Polar residues" evidence="1">
    <location>
        <begin position="1"/>
        <end position="12"/>
    </location>
</feature>
<reference evidence="3" key="1">
    <citation type="submission" date="2020-01" db="EMBL/GenBank/DDBJ databases">
        <authorList>
            <person name="Mishra B."/>
        </authorList>
    </citation>
    <scope>NUCLEOTIDE SEQUENCE [LARGE SCALE GENOMIC DNA]</scope>
</reference>
<dbReference type="NCBIfam" id="TIGR01640">
    <property type="entry name" value="F_box_assoc_1"/>
    <property type="match status" value="1"/>
</dbReference>
<sequence>MSNFMLNSSSDMNGKEHEHNQNDSDNDLSHIDPIPHDLVLEILRRLPVKSLLKFQYVSKSWGSIIRSKGFINSCVSMSSEPSSRLLIYFRNGRLTNKNAENLLFYFTSSQDQEDESSSLVANLNMTMASMDAYCYTRSASVNGFICVSHKRRVMICNPSTRQIITLPEIPGNDLKSGYKYLGYDPVNDQYKAMCKVLPTSEDVQEHMVLTLGGGDQEPTWRHIEGTCRKYVPITKGICIDGFVYYGAMTPTPCHTDKVIVRFDVRSERLSFINLPAPAKHVHWGFTSSLINYNGKLAHINNTNARSYEDRHYDFVLWVLQDAKEHRWSMRSCSFALDDSLGKVAISCQGTNKIGEIIIAPKFLPRELRPFYILYYNVESHQIRKVQLQGVGDDEGFRRCYGIGNHGDCHVYISPESGGNFTFL</sequence>
<dbReference type="PANTHER" id="PTHR31111:SF111">
    <property type="entry name" value="F-BOX DOMAIN-CONTAINING PROTEIN"/>
    <property type="match status" value="1"/>
</dbReference>
<dbReference type="PANTHER" id="PTHR31111">
    <property type="entry name" value="BNAA05G37150D PROTEIN-RELATED"/>
    <property type="match status" value="1"/>
</dbReference>
<evidence type="ECO:0000256" key="1">
    <source>
        <dbReference type="SAM" id="MobiDB-lite"/>
    </source>
</evidence>
<dbReference type="AlphaFoldDB" id="A0A6D2HE36"/>
<dbReference type="SUPFAM" id="SSF81383">
    <property type="entry name" value="F-box domain"/>
    <property type="match status" value="1"/>
</dbReference>
<dbReference type="CDD" id="cd22157">
    <property type="entry name" value="F-box_AtFBW1-like"/>
    <property type="match status" value="1"/>
</dbReference>
<feature type="region of interest" description="Disordered" evidence="1">
    <location>
        <begin position="1"/>
        <end position="30"/>
    </location>
</feature>
<dbReference type="SMART" id="SM00256">
    <property type="entry name" value="FBOX"/>
    <property type="match status" value="1"/>
</dbReference>
<comment type="caution">
    <text evidence="3">The sequence shown here is derived from an EMBL/GenBank/DDBJ whole genome shotgun (WGS) entry which is preliminary data.</text>
</comment>
<name>A0A6D2HE36_9BRAS</name>
<dbReference type="InterPro" id="IPR017451">
    <property type="entry name" value="F-box-assoc_interact_dom"/>
</dbReference>
<feature type="domain" description="F-box" evidence="2">
    <location>
        <begin position="28"/>
        <end position="74"/>
    </location>
</feature>
<dbReference type="InterPro" id="IPR013187">
    <property type="entry name" value="F-box-assoc_dom_typ3"/>
</dbReference>
<accession>A0A6D2HE36</accession>
<proteinExistence type="predicted"/>
<dbReference type="Pfam" id="PF08268">
    <property type="entry name" value="FBA_3"/>
    <property type="match status" value="1"/>
</dbReference>
<dbReference type="Pfam" id="PF00646">
    <property type="entry name" value="F-box"/>
    <property type="match status" value="1"/>
</dbReference>
<evidence type="ECO:0000259" key="2">
    <source>
        <dbReference type="PROSITE" id="PS50181"/>
    </source>
</evidence>
<dbReference type="InterPro" id="IPR001810">
    <property type="entry name" value="F-box_dom"/>
</dbReference>